<dbReference type="EMBL" id="CP003490">
    <property type="protein sequence ID" value="AFR69856.1"/>
    <property type="molecule type" value="Genomic_DNA"/>
</dbReference>
<evidence type="ECO:0000259" key="7">
    <source>
        <dbReference type="Pfam" id="PF04055"/>
    </source>
</evidence>
<evidence type="ECO:0000256" key="2">
    <source>
        <dbReference type="ARBA" id="ARBA00022691"/>
    </source>
</evidence>
<dbReference type="InterPro" id="IPR023867">
    <property type="entry name" value="Sulphatase_maturase_rSAM"/>
</dbReference>
<evidence type="ECO:0000256" key="1">
    <source>
        <dbReference type="ARBA" id="ARBA00001966"/>
    </source>
</evidence>
<keyword evidence="3" id="KW-0479">Metal-binding</keyword>
<evidence type="ECO:0000256" key="4">
    <source>
        <dbReference type="ARBA" id="ARBA00023004"/>
    </source>
</evidence>
<sequence>MNRGYHLMAKPFGPICNIKCEYCFYLEKKSLFQENEKYKMSYEVLENYIKKYIETQDIPEISFVWQGGEPMLASLDFYKDVVKLQKNILVIKKLLIHYKLMDF</sequence>
<dbReference type="InterPro" id="IPR007197">
    <property type="entry name" value="rSAM"/>
</dbReference>
<dbReference type="Pfam" id="PF04055">
    <property type="entry name" value="Radical_SAM"/>
    <property type="match status" value="1"/>
</dbReference>
<dbReference type="InterPro" id="IPR058240">
    <property type="entry name" value="rSAM_sf"/>
</dbReference>
<accession>J9UBW1</accession>
<dbReference type="SFLD" id="SFLDG01067">
    <property type="entry name" value="SPASM/twitch_domain_containing"/>
    <property type="match status" value="1"/>
</dbReference>
<reference evidence="8 9" key="1">
    <citation type="journal article" date="2012" name="BMC Genomics">
        <title>Comparative genomics of Brachyspira pilosicoli strains: genome rearrangements, reductions and correlation of genetic compliment with phenotypic diversity.</title>
        <authorList>
            <person name="Mappley L.J."/>
            <person name="Black M.L."/>
            <person name="Abuoun M."/>
            <person name="Darby A.C."/>
            <person name="Woodward M.J."/>
            <person name="Parkhill J."/>
            <person name="Turner A.K."/>
            <person name="Bellgard M.I."/>
            <person name="La T."/>
            <person name="Phillips N.D."/>
            <person name="La Ragione R.M."/>
            <person name="Hampson D.J."/>
        </authorList>
    </citation>
    <scope>NUCLEOTIDE SEQUENCE [LARGE SCALE GENOMIC DNA]</scope>
    <source>
        <strain evidence="8">B2904</strain>
    </source>
</reference>
<protein>
    <submittedName>
        <fullName evidence="8">Arylsulfatase activating protein AslB</fullName>
    </submittedName>
</protein>
<dbReference type="PANTHER" id="PTHR43273">
    <property type="entry name" value="ANAEROBIC SULFATASE-MATURATING ENZYME HOMOLOG ASLB-RELATED"/>
    <property type="match status" value="1"/>
</dbReference>
<keyword evidence="4" id="KW-0408">Iron</keyword>
<dbReference type="PANTHER" id="PTHR43273:SF3">
    <property type="entry name" value="ANAEROBIC SULFATASE-MATURATING ENZYME HOMOLOG ASLB-RELATED"/>
    <property type="match status" value="1"/>
</dbReference>
<dbReference type="KEGG" id="bpj:B2904_orf507"/>
<comment type="cofactor">
    <cofactor evidence="1">
        <name>[4Fe-4S] cluster</name>
        <dbReference type="ChEBI" id="CHEBI:49883"/>
    </cofactor>
</comment>
<evidence type="ECO:0000256" key="6">
    <source>
        <dbReference type="ARBA" id="ARBA00023601"/>
    </source>
</evidence>
<evidence type="ECO:0000256" key="5">
    <source>
        <dbReference type="ARBA" id="ARBA00023014"/>
    </source>
</evidence>
<evidence type="ECO:0000313" key="8">
    <source>
        <dbReference type="EMBL" id="AFR69856.1"/>
    </source>
</evidence>
<dbReference type="InterPro" id="IPR013785">
    <property type="entry name" value="Aldolase_TIM"/>
</dbReference>
<keyword evidence="2" id="KW-0949">S-adenosyl-L-methionine</keyword>
<gene>
    <name evidence="8" type="ORF">B2904_orf507</name>
</gene>
<dbReference type="SFLD" id="SFLDS00029">
    <property type="entry name" value="Radical_SAM"/>
    <property type="match status" value="1"/>
</dbReference>
<organism evidence="8 9">
    <name type="scientific">Brachyspira pilosicoli B2904</name>
    <dbReference type="NCBI Taxonomy" id="1133568"/>
    <lineage>
        <taxon>Bacteria</taxon>
        <taxon>Pseudomonadati</taxon>
        <taxon>Spirochaetota</taxon>
        <taxon>Spirochaetia</taxon>
        <taxon>Brachyspirales</taxon>
        <taxon>Brachyspiraceae</taxon>
        <taxon>Brachyspira</taxon>
    </lineage>
</organism>
<evidence type="ECO:0000313" key="9">
    <source>
        <dbReference type="Proteomes" id="UP000007346"/>
    </source>
</evidence>
<dbReference type="AlphaFoldDB" id="J9UBW1"/>
<evidence type="ECO:0000256" key="3">
    <source>
        <dbReference type="ARBA" id="ARBA00022723"/>
    </source>
</evidence>
<dbReference type="GO" id="GO:0016491">
    <property type="term" value="F:oxidoreductase activity"/>
    <property type="evidence" value="ECO:0007669"/>
    <property type="project" value="InterPro"/>
</dbReference>
<dbReference type="Proteomes" id="UP000007346">
    <property type="component" value="Chromosome"/>
</dbReference>
<dbReference type="GO" id="GO:0046872">
    <property type="term" value="F:metal ion binding"/>
    <property type="evidence" value="ECO:0007669"/>
    <property type="project" value="UniProtKB-KW"/>
</dbReference>
<dbReference type="HOGENOM" id="CLU_168965_0_0_12"/>
<proteinExistence type="inferred from homology"/>
<dbReference type="Gene3D" id="3.20.20.70">
    <property type="entry name" value="Aldolase class I"/>
    <property type="match status" value="1"/>
</dbReference>
<keyword evidence="5" id="KW-0411">Iron-sulfur</keyword>
<comment type="similarity">
    <text evidence="6">Belongs to the radical SAM superfamily. Anaerobic sulfatase-maturating enzyme family.</text>
</comment>
<dbReference type="GO" id="GO:0051536">
    <property type="term" value="F:iron-sulfur cluster binding"/>
    <property type="evidence" value="ECO:0007669"/>
    <property type="project" value="UniProtKB-KW"/>
</dbReference>
<feature type="domain" description="Radical SAM core" evidence="7">
    <location>
        <begin position="12"/>
        <end position="87"/>
    </location>
</feature>
<name>J9UBW1_BRAPL</name>
<dbReference type="RefSeq" id="WP_014935401.1">
    <property type="nucleotide sequence ID" value="NC_018607.1"/>
</dbReference>
<dbReference type="PATRIC" id="fig|1133568.3.peg.499"/>
<dbReference type="SUPFAM" id="SSF102114">
    <property type="entry name" value="Radical SAM enzymes"/>
    <property type="match status" value="1"/>
</dbReference>